<dbReference type="OrthoDB" id="66620at2759"/>
<evidence type="ECO:0000313" key="12">
    <source>
        <dbReference type="Proteomes" id="UP001142489"/>
    </source>
</evidence>
<feature type="non-terminal residue" evidence="11">
    <location>
        <position position="1"/>
    </location>
</feature>
<dbReference type="InterPro" id="IPR043926">
    <property type="entry name" value="ABCG_dom"/>
</dbReference>
<dbReference type="CDD" id="cd03234">
    <property type="entry name" value="ABCG_White"/>
    <property type="match status" value="1"/>
</dbReference>
<feature type="transmembrane region" description="Helical" evidence="9">
    <location>
        <begin position="358"/>
        <end position="377"/>
    </location>
</feature>
<dbReference type="Pfam" id="PF00005">
    <property type="entry name" value="ABC_tran"/>
    <property type="match status" value="1"/>
</dbReference>
<sequence>MALIPQNCLSVLNVSYSVRERVGPWWDIPSYTKKWNRQILKDVSFHIESGQLMSILGNSGSGKTTLLDAIAGRLNHETTFTGQVYVNGRELRQQQFQKCFSYVLQNETLLSYLTIEECLTYIAMLSLQKHSSDFIKKKVEAVMAELSLSPVANTVIGSRIFQGISDGERRRVSIAAQLLQDPKVMLLDEPTTGLDCMTANQIVMLLSELAHKGRIVIITIHQPRSELFQIFDKICIMSFGELIFCGGPSDMITFFSDCGYTCPEHSSPFDFYVDLTSVDTQSQERQLETYSRVQTISSAYKHSDVFLRMLESIEESKCHVKELPPIPFKCEESPSALCKLRILLMRTMKNFSRDKIGIIMRISQNLFFGLFVAFFILRVNHDVLKGAMQDRIGLIYQFVAAVPYTGILNALALFPALRAVGDQESKNGLYEKWQILFAYIVHFLPFSVLNIALFSTFMYWTIGFYPEVSRFGYFFAAILVPHILGELLTLTLLGVIQNPHVVNGAAVLLNVAGALAGSGLIRSMEDMPTPFKMLSYFSFQKYTSEILVVNEFSGLTFTC</sequence>
<dbReference type="EMBL" id="JAPFRF010000002">
    <property type="protein sequence ID" value="KAJ7341147.1"/>
    <property type="molecule type" value="Genomic_DNA"/>
</dbReference>
<keyword evidence="6" id="KW-0067">ATP-binding</keyword>
<organism evidence="11 12">
    <name type="scientific">Phrynocephalus forsythii</name>
    <dbReference type="NCBI Taxonomy" id="171643"/>
    <lineage>
        <taxon>Eukaryota</taxon>
        <taxon>Metazoa</taxon>
        <taxon>Chordata</taxon>
        <taxon>Craniata</taxon>
        <taxon>Vertebrata</taxon>
        <taxon>Euteleostomi</taxon>
        <taxon>Lepidosauria</taxon>
        <taxon>Squamata</taxon>
        <taxon>Bifurcata</taxon>
        <taxon>Unidentata</taxon>
        <taxon>Episquamata</taxon>
        <taxon>Toxicofera</taxon>
        <taxon>Iguania</taxon>
        <taxon>Acrodonta</taxon>
        <taxon>Agamidae</taxon>
        <taxon>Agaminae</taxon>
        <taxon>Phrynocephalus</taxon>
    </lineage>
</organism>
<dbReference type="Gene3D" id="3.40.50.300">
    <property type="entry name" value="P-loop containing nucleotide triphosphate hydrolases"/>
    <property type="match status" value="1"/>
</dbReference>
<feature type="transmembrane region" description="Helical" evidence="9">
    <location>
        <begin position="502"/>
        <end position="521"/>
    </location>
</feature>
<dbReference type="SUPFAM" id="SSF52540">
    <property type="entry name" value="P-loop containing nucleoside triphosphate hydrolases"/>
    <property type="match status" value="1"/>
</dbReference>
<reference evidence="11" key="1">
    <citation type="journal article" date="2023" name="DNA Res.">
        <title>Chromosome-level genome assembly of Phrynocephalus forsythii using third-generation DNA sequencing and Hi-C analysis.</title>
        <authorList>
            <person name="Qi Y."/>
            <person name="Zhao W."/>
            <person name="Zhao Y."/>
            <person name="Niu C."/>
            <person name="Cao S."/>
            <person name="Zhang Y."/>
        </authorList>
    </citation>
    <scope>NUCLEOTIDE SEQUENCE</scope>
    <source>
        <tissue evidence="11">Muscle</tissue>
    </source>
</reference>
<dbReference type="PANTHER" id="PTHR48041:SF113">
    <property type="entry name" value="ATP-BINDING CASSETTE SUB-FAMILY G MEMBER 5"/>
    <property type="match status" value="1"/>
</dbReference>
<accession>A0A9Q0Y355</accession>
<dbReference type="GO" id="GO:0033344">
    <property type="term" value="P:cholesterol efflux"/>
    <property type="evidence" value="ECO:0007669"/>
    <property type="project" value="TreeGrafter"/>
</dbReference>
<keyword evidence="8 9" id="KW-0472">Membrane</keyword>
<protein>
    <recommendedName>
        <fullName evidence="10">ABC transporter domain-containing protein</fullName>
    </recommendedName>
</protein>
<dbReference type="GO" id="GO:0043190">
    <property type="term" value="C:ATP-binding cassette (ABC) transporter complex"/>
    <property type="evidence" value="ECO:0007669"/>
    <property type="project" value="TreeGrafter"/>
</dbReference>
<dbReference type="PANTHER" id="PTHR48041">
    <property type="entry name" value="ABC TRANSPORTER G FAMILY MEMBER 28"/>
    <property type="match status" value="1"/>
</dbReference>
<dbReference type="SMART" id="SM00382">
    <property type="entry name" value="AAA"/>
    <property type="match status" value="1"/>
</dbReference>
<dbReference type="InterPro" id="IPR003593">
    <property type="entry name" value="AAA+_ATPase"/>
</dbReference>
<comment type="similarity">
    <text evidence="2">Belongs to the ABC transporter superfamily. ABCG family. Eye pigment precursor importer (TC 3.A.1.204) subfamily.</text>
</comment>
<feature type="transmembrane region" description="Helical" evidence="9">
    <location>
        <begin position="437"/>
        <end position="460"/>
    </location>
</feature>
<keyword evidence="12" id="KW-1185">Reference proteome</keyword>
<dbReference type="InterPro" id="IPR027417">
    <property type="entry name" value="P-loop_NTPase"/>
</dbReference>
<evidence type="ECO:0000256" key="5">
    <source>
        <dbReference type="ARBA" id="ARBA00022741"/>
    </source>
</evidence>
<evidence type="ECO:0000256" key="4">
    <source>
        <dbReference type="ARBA" id="ARBA00022692"/>
    </source>
</evidence>
<evidence type="ECO:0000256" key="9">
    <source>
        <dbReference type="SAM" id="Phobius"/>
    </source>
</evidence>
<gene>
    <name evidence="11" type="ORF">JRQ81_004933</name>
</gene>
<comment type="caution">
    <text evidence="11">The sequence shown here is derived from an EMBL/GenBank/DDBJ whole genome shotgun (WGS) entry which is preliminary data.</text>
</comment>
<evidence type="ECO:0000259" key="10">
    <source>
        <dbReference type="PROSITE" id="PS50893"/>
    </source>
</evidence>
<keyword evidence="3" id="KW-0813">Transport</keyword>
<dbReference type="GO" id="GO:0005524">
    <property type="term" value="F:ATP binding"/>
    <property type="evidence" value="ECO:0007669"/>
    <property type="project" value="UniProtKB-KW"/>
</dbReference>
<evidence type="ECO:0000256" key="6">
    <source>
        <dbReference type="ARBA" id="ARBA00022840"/>
    </source>
</evidence>
<keyword evidence="4 9" id="KW-0812">Transmembrane</keyword>
<name>A0A9Q0Y355_9SAUR</name>
<comment type="subcellular location">
    <subcellularLocation>
        <location evidence="1">Membrane</location>
        <topology evidence="1">Multi-pass membrane protein</topology>
    </subcellularLocation>
</comment>
<evidence type="ECO:0000256" key="3">
    <source>
        <dbReference type="ARBA" id="ARBA00022448"/>
    </source>
</evidence>
<dbReference type="InterPro" id="IPR050352">
    <property type="entry name" value="ABCG_transporters"/>
</dbReference>
<feature type="transmembrane region" description="Helical" evidence="9">
    <location>
        <begin position="472"/>
        <end position="496"/>
    </location>
</feature>
<proteinExistence type="inferred from homology"/>
<feature type="domain" description="ABC transporter" evidence="10">
    <location>
        <begin position="9"/>
        <end position="264"/>
    </location>
</feature>
<evidence type="ECO:0000313" key="11">
    <source>
        <dbReference type="EMBL" id="KAJ7341147.1"/>
    </source>
</evidence>
<keyword evidence="5" id="KW-0547">Nucleotide-binding</keyword>
<dbReference type="Pfam" id="PF01061">
    <property type="entry name" value="ABC2_membrane"/>
    <property type="match status" value="1"/>
</dbReference>
<dbReference type="InterPro" id="IPR003439">
    <property type="entry name" value="ABC_transporter-like_ATP-bd"/>
</dbReference>
<keyword evidence="7 9" id="KW-1133">Transmembrane helix</keyword>
<evidence type="ECO:0000256" key="1">
    <source>
        <dbReference type="ARBA" id="ARBA00004141"/>
    </source>
</evidence>
<evidence type="ECO:0000256" key="2">
    <source>
        <dbReference type="ARBA" id="ARBA00005814"/>
    </source>
</evidence>
<feature type="transmembrane region" description="Helical" evidence="9">
    <location>
        <begin position="398"/>
        <end position="417"/>
    </location>
</feature>
<dbReference type="PROSITE" id="PS50893">
    <property type="entry name" value="ABC_TRANSPORTER_2"/>
    <property type="match status" value="1"/>
</dbReference>
<dbReference type="GO" id="GO:0016887">
    <property type="term" value="F:ATP hydrolysis activity"/>
    <property type="evidence" value="ECO:0007669"/>
    <property type="project" value="InterPro"/>
</dbReference>
<dbReference type="Proteomes" id="UP001142489">
    <property type="component" value="Unassembled WGS sequence"/>
</dbReference>
<dbReference type="GO" id="GO:0016324">
    <property type="term" value="C:apical plasma membrane"/>
    <property type="evidence" value="ECO:0007669"/>
    <property type="project" value="TreeGrafter"/>
</dbReference>
<dbReference type="AlphaFoldDB" id="A0A9Q0Y355"/>
<dbReference type="FunFam" id="3.40.50.300:FF:003269">
    <property type="entry name" value="ATP binding cassette subfamily G member 5"/>
    <property type="match status" value="1"/>
</dbReference>
<evidence type="ECO:0000256" key="8">
    <source>
        <dbReference type="ARBA" id="ARBA00023136"/>
    </source>
</evidence>
<dbReference type="GO" id="GO:0042632">
    <property type="term" value="P:cholesterol homeostasis"/>
    <property type="evidence" value="ECO:0007669"/>
    <property type="project" value="TreeGrafter"/>
</dbReference>
<dbReference type="Pfam" id="PF19055">
    <property type="entry name" value="ABC2_membrane_7"/>
    <property type="match status" value="1"/>
</dbReference>
<dbReference type="InterPro" id="IPR013525">
    <property type="entry name" value="ABC2_TM"/>
</dbReference>
<dbReference type="GO" id="GO:0140359">
    <property type="term" value="F:ABC-type transporter activity"/>
    <property type="evidence" value="ECO:0007669"/>
    <property type="project" value="InterPro"/>
</dbReference>
<evidence type="ECO:0000256" key="7">
    <source>
        <dbReference type="ARBA" id="ARBA00022989"/>
    </source>
</evidence>